<proteinExistence type="predicted"/>
<organism evidence="1 2">
    <name type="scientific">Desertifilum tharense IPPAS B-1220</name>
    <dbReference type="NCBI Taxonomy" id="1781255"/>
    <lineage>
        <taxon>Bacteria</taxon>
        <taxon>Bacillati</taxon>
        <taxon>Cyanobacteriota</taxon>
        <taxon>Cyanophyceae</taxon>
        <taxon>Desertifilales</taxon>
        <taxon>Desertifilaceae</taxon>
        <taxon>Desertifilum</taxon>
    </lineage>
</organism>
<keyword evidence="2" id="KW-1185">Reference proteome</keyword>
<evidence type="ECO:0000313" key="1">
    <source>
        <dbReference type="EMBL" id="XPM64438.1"/>
    </source>
</evidence>
<sequence>MKMAFSTQSLTQWFNEPGVLRMQSSTLAILALATLLAPDGEQAAVAGTLPANVVPSAIATPQSSEVPYTVIADSQPEMLLAQAQPQLNLTQSDVRELRQLILAVANDATTATDANVQRSQSLDYSITLLNALLVILTFFPFATILLFLVVRKLVVQELVEDVKKQLHKVGELENYLDNYNEKADGYLEQLNQEIGKHKQKIKDELQDIVNRSELSKASIQQIEALKSQFMMHLQFMVSEAQSEKDKIFQELYKIKPSLTLDSPTGNGTRQVKLEKTDSPFTKADSNDFIKQAERLMKEGRHAEAIAIYQKATQQHPEVYEAWFGLGHSLSEKEQYEDAINAYDRANKLNPNRFECWYNRGNTLGKLQRYQEALENYDKALEIQPERLEIWYNRGSILRRLERYEEALAAYDKALSLSPKQPQIWYNRAQVLVSLQQLEEAIASYDRAIEITPQKAEFWVQRGIACERLKRDSEALESFDRALQVNPKEEEALRHRMNLLEKRNSMKTRLLFAIAFSV</sequence>
<reference evidence="1 2" key="1">
    <citation type="journal article" date="2016" name="Genome Announc.">
        <title>Draft Genome Sequence of the Thermotolerant Cyanobacterium Desertifilum sp. IPPAS B-1220.</title>
        <authorList>
            <person name="Mironov K.S."/>
            <person name="Sinetova M.A."/>
            <person name="Bolatkhan K."/>
            <person name="Zayadan B.K."/>
            <person name="Ustinova V.V."/>
            <person name="Kupriyanova E.V."/>
            <person name="Skrypnik A.N."/>
            <person name="Gogoleva N.E."/>
            <person name="Gogolev Y.V."/>
            <person name="Los D.A."/>
        </authorList>
    </citation>
    <scope>NUCLEOTIDE SEQUENCE [LARGE SCALE GENOMIC DNA]</scope>
    <source>
        <strain evidence="1 2">IPPAS B-1220</strain>
    </source>
</reference>
<name>A0ACD5GU11_9CYAN</name>
<dbReference type="Proteomes" id="UP000095472">
    <property type="component" value="Chromosome"/>
</dbReference>
<protein>
    <submittedName>
        <fullName evidence="1">Tetratricopeptide repeat protein</fullName>
    </submittedName>
</protein>
<evidence type="ECO:0000313" key="2">
    <source>
        <dbReference type="Proteomes" id="UP000095472"/>
    </source>
</evidence>
<dbReference type="EMBL" id="CP182909">
    <property type="protein sequence ID" value="XPM64438.1"/>
    <property type="molecule type" value="Genomic_DNA"/>
</dbReference>
<accession>A0ACD5GU11</accession>
<gene>
    <name evidence="1" type="ORF">BH720_037140</name>
</gene>